<reference evidence="6" key="1">
    <citation type="submission" date="2017-02" db="UniProtKB">
        <authorList>
            <consortium name="WormBaseParasite"/>
        </authorList>
    </citation>
    <scope>IDENTIFICATION</scope>
</reference>
<protein>
    <submittedName>
        <fullName evidence="6">30S ribosomal protein S11</fullName>
    </submittedName>
</protein>
<dbReference type="InterPro" id="IPR001971">
    <property type="entry name" value="Ribosomal_uS11"/>
</dbReference>
<sequence>MKKIRTADRSAASNTRYQTFVGTHGFPGSRKSTTYGASKALQAAAKAGIEKFGVEVVSGIIRGPGFGTETAVKALQSCGLTVTSIANKTKISHNGSRLRKKRRV</sequence>
<dbReference type="GO" id="GO:1990904">
    <property type="term" value="C:ribonucleoprotein complex"/>
    <property type="evidence" value="ECO:0007669"/>
    <property type="project" value="UniProtKB-KW"/>
</dbReference>
<comment type="similarity">
    <text evidence="1">Belongs to the universal ribosomal protein uS11 family.</text>
</comment>
<dbReference type="STRING" id="42155.A0A0R3Q6D4"/>
<keyword evidence="5" id="KW-1185">Reference proteome</keyword>
<dbReference type="GO" id="GO:0005840">
    <property type="term" value="C:ribosome"/>
    <property type="evidence" value="ECO:0007669"/>
    <property type="project" value="UniProtKB-KW"/>
</dbReference>
<dbReference type="GO" id="GO:0006412">
    <property type="term" value="P:translation"/>
    <property type="evidence" value="ECO:0007669"/>
    <property type="project" value="InterPro"/>
</dbReference>
<dbReference type="Gene3D" id="3.30.420.80">
    <property type="entry name" value="Ribosomal protein S11"/>
    <property type="match status" value="1"/>
</dbReference>
<evidence type="ECO:0000313" key="6">
    <source>
        <dbReference type="WBParaSite" id="BTMF_0000188501-mRNA-1"/>
    </source>
</evidence>
<accession>A0A0R3Q6D4</accession>
<dbReference type="HAMAP" id="MF_01310">
    <property type="entry name" value="Ribosomal_uS11"/>
    <property type="match status" value="1"/>
</dbReference>
<dbReference type="Proteomes" id="UP000280834">
    <property type="component" value="Unassembled WGS sequence"/>
</dbReference>
<dbReference type="EMBL" id="UZAG01000844">
    <property type="protein sequence ID" value="VDO09706.1"/>
    <property type="molecule type" value="Genomic_DNA"/>
</dbReference>
<evidence type="ECO:0000256" key="1">
    <source>
        <dbReference type="ARBA" id="ARBA00006194"/>
    </source>
</evidence>
<dbReference type="WBParaSite" id="BTMF_0000188501-mRNA-1">
    <property type="protein sequence ID" value="BTMF_0000188501-mRNA-1"/>
    <property type="gene ID" value="BTMF_0000188501"/>
</dbReference>
<dbReference type="SUPFAM" id="SSF53137">
    <property type="entry name" value="Translational machinery components"/>
    <property type="match status" value="1"/>
</dbReference>
<dbReference type="Pfam" id="PF00411">
    <property type="entry name" value="Ribosomal_S11"/>
    <property type="match status" value="1"/>
</dbReference>
<evidence type="ECO:0000313" key="5">
    <source>
        <dbReference type="Proteomes" id="UP000280834"/>
    </source>
</evidence>
<evidence type="ECO:0000256" key="3">
    <source>
        <dbReference type="ARBA" id="ARBA00023274"/>
    </source>
</evidence>
<evidence type="ECO:0000256" key="2">
    <source>
        <dbReference type="ARBA" id="ARBA00022980"/>
    </source>
</evidence>
<name>A0A0R3Q6D4_9BILA</name>
<dbReference type="AlphaFoldDB" id="A0A0R3Q6D4"/>
<keyword evidence="3" id="KW-0687">Ribonucleoprotein</keyword>
<proteinExistence type="inferred from homology"/>
<gene>
    <name evidence="4" type="ORF">BTMF_LOCUS1216</name>
</gene>
<organism evidence="6">
    <name type="scientific">Brugia timori</name>
    <dbReference type="NCBI Taxonomy" id="42155"/>
    <lineage>
        <taxon>Eukaryota</taxon>
        <taxon>Metazoa</taxon>
        <taxon>Ecdysozoa</taxon>
        <taxon>Nematoda</taxon>
        <taxon>Chromadorea</taxon>
        <taxon>Rhabditida</taxon>
        <taxon>Spirurina</taxon>
        <taxon>Spiruromorpha</taxon>
        <taxon>Filarioidea</taxon>
        <taxon>Onchocercidae</taxon>
        <taxon>Brugia</taxon>
    </lineage>
</organism>
<evidence type="ECO:0000313" key="4">
    <source>
        <dbReference type="EMBL" id="VDO09706.1"/>
    </source>
</evidence>
<keyword evidence="2" id="KW-0689">Ribosomal protein</keyword>
<dbReference type="InterPro" id="IPR036967">
    <property type="entry name" value="Ribosomal_uS11_sf"/>
</dbReference>
<reference evidence="4 5" key="2">
    <citation type="submission" date="2018-11" db="EMBL/GenBank/DDBJ databases">
        <authorList>
            <consortium name="Pathogen Informatics"/>
        </authorList>
    </citation>
    <scope>NUCLEOTIDE SEQUENCE [LARGE SCALE GENOMIC DNA]</scope>
</reference>
<dbReference type="PANTHER" id="PTHR11759">
    <property type="entry name" value="40S RIBOSOMAL PROTEIN S14/30S RIBOSOMAL PROTEIN S11"/>
    <property type="match status" value="1"/>
</dbReference>
<dbReference type="PIRSF" id="PIRSF002131">
    <property type="entry name" value="Ribosomal_S11"/>
    <property type="match status" value="1"/>
</dbReference>
<dbReference type="GO" id="GO:0003735">
    <property type="term" value="F:structural constituent of ribosome"/>
    <property type="evidence" value="ECO:0007669"/>
    <property type="project" value="InterPro"/>
</dbReference>